<reference evidence="3" key="5">
    <citation type="journal article" date="2021" name="G3 (Bethesda)">
        <title>Aegilops tauschii genome assembly Aet v5.0 features greater sequence contiguity and improved annotation.</title>
        <authorList>
            <person name="Wang L."/>
            <person name="Zhu T."/>
            <person name="Rodriguez J.C."/>
            <person name="Deal K.R."/>
            <person name="Dubcovsky J."/>
            <person name="McGuire P.E."/>
            <person name="Lux T."/>
            <person name="Spannagl M."/>
            <person name="Mayer K.F.X."/>
            <person name="Baldrich P."/>
            <person name="Meyers B.C."/>
            <person name="Huo N."/>
            <person name="Gu Y.Q."/>
            <person name="Zhou H."/>
            <person name="Devos K.M."/>
            <person name="Bennetzen J.L."/>
            <person name="Unver T."/>
            <person name="Budak H."/>
            <person name="Gulick P.J."/>
            <person name="Galiba G."/>
            <person name="Kalapos B."/>
            <person name="Nelson D.R."/>
            <person name="Li P."/>
            <person name="You F.M."/>
            <person name="Luo M.C."/>
            <person name="Dvorak J."/>
        </authorList>
    </citation>
    <scope>NUCLEOTIDE SEQUENCE [LARGE SCALE GENOMIC DNA]</scope>
    <source>
        <strain evidence="3">cv. AL8/78</strain>
    </source>
</reference>
<keyword evidence="4" id="KW-1185">Reference proteome</keyword>
<accession>A0A452ZFY7</accession>
<dbReference type="Gramene" id="AET1Gv20754700.3">
    <property type="protein sequence ID" value="AET1Gv20754700.3"/>
    <property type="gene ID" value="AET1Gv20754700"/>
</dbReference>
<keyword evidence="2" id="KW-1133">Transmembrane helix</keyword>
<feature type="transmembrane region" description="Helical" evidence="2">
    <location>
        <begin position="198"/>
        <end position="223"/>
    </location>
</feature>
<evidence type="ECO:0000313" key="3">
    <source>
        <dbReference type="EnsemblPlants" id="AET1Gv20754700.3"/>
    </source>
</evidence>
<protein>
    <submittedName>
        <fullName evidence="3">Uncharacterized protein</fullName>
    </submittedName>
</protein>
<evidence type="ECO:0000313" key="4">
    <source>
        <dbReference type="Proteomes" id="UP000015105"/>
    </source>
</evidence>
<reference evidence="3" key="4">
    <citation type="submission" date="2019-03" db="UniProtKB">
        <authorList>
            <consortium name="EnsemblPlants"/>
        </authorList>
    </citation>
    <scope>IDENTIFICATION</scope>
</reference>
<feature type="region of interest" description="Disordered" evidence="1">
    <location>
        <begin position="27"/>
        <end position="54"/>
    </location>
</feature>
<evidence type="ECO:0000256" key="1">
    <source>
        <dbReference type="SAM" id="MobiDB-lite"/>
    </source>
</evidence>
<feature type="transmembrane region" description="Helical" evidence="2">
    <location>
        <begin position="168"/>
        <end position="192"/>
    </location>
</feature>
<dbReference type="AlphaFoldDB" id="A0A452ZFY7"/>
<sequence length="230" mass="24838">ARRSPHLRLATHVVHGVSAEEGCIHGRQQEQDDGSSAAGDRGQEDATSGSCPMGQRVGALHRQRLRLLLRRGLCNRLRTRPFPRRLQPGKDRRVAWCTVASPNLPDSPAFSINFFCPPQSSFFLRCDQLTDAAEAVVNALGTGMLCCAALQAAAAVLALRLRCRRRSLAYLALALTIGGHCIYAAIAHLLLVADPGDLFFGISFAVSIVFFAAGDIISFVSLLRGGEDEE</sequence>
<dbReference type="Proteomes" id="UP000015105">
    <property type="component" value="Chromosome 1D"/>
</dbReference>
<keyword evidence="2" id="KW-0472">Membrane</keyword>
<name>A0A452ZFY7_AEGTS</name>
<reference evidence="4" key="1">
    <citation type="journal article" date="2014" name="Science">
        <title>Ancient hybridizations among the ancestral genomes of bread wheat.</title>
        <authorList>
            <consortium name="International Wheat Genome Sequencing Consortium,"/>
            <person name="Marcussen T."/>
            <person name="Sandve S.R."/>
            <person name="Heier L."/>
            <person name="Spannagl M."/>
            <person name="Pfeifer M."/>
            <person name="Jakobsen K.S."/>
            <person name="Wulff B.B."/>
            <person name="Steuernagel B."/>
            <person name="Mayer K.F."/>
            <person name="Olsen O.A."/>
        </authorList>
    </citation>
    <scope>NUCLEOTIDE SEQUENCE [LARGE SCALE GENOMIC DNA]</scope>
    <source>
        <strain evidence="4">cv. AL8/78</strain>
    </source>
</reference>
<organism evidence="3 4">
    <name type="scientific">Aegilops tauschii subsp. strangulata</name>
    <name type="common">Goatgrass</name>
    <dbReference type="NCBI Taxonomy" id="200361"/>
    <lineage>
        <taxon>Eukaryota</taxon>
        <taxon>Viridiplantae</taxon>
        <taxon>Streptophyta</taxon>
        <taxon>Embryophyta</taxon>
        <taxon>Tracheophyta</taxon>
        <taxon>Spermatophyta</taxon>
        <taxon>Magnoliopsida</taxon>
        <taxon>Liliopsida</taxon>
        <taxon>Poales</taxon>
        <taxon>Poaceae</taxon>
        <taxon>BOP clade</taxon>
        <taxon>Pooideae</taxon>
        <taxon>Triticodae</taxon>
        <taxon>Triticeae</taxon>
        <taxon>Triticinae</taxon>
        <taxon>Aegilops</taxon>
    </lineage>
</organism>
<reference evidence="4" key="2">
    <citation type="journal article" date="2017" name="Nat. Plants">
        <title>The Aegilops tauschii genome reveals multiple impacts of transposons.</title>
        <authorList>
            <person name="Zhao G."/>
            <person name="Zou C."/>
            <person name="Li K."/>
            <person name="Wang K."/>
            <person name="Li T."/>
            <person name="Gao L."/>
            <person name="Zhang X."/>
            <person name="Wang H."/>
            <person name="Yang Z."/>
            <person name="Liu X."/>
            <person name="Jiang W."/>
            <person name="Mao L."/>
            <person name="Kong X."/>
            <person name="Jiao Y."/>
            <person name="Jia J."/>
        </authorList>
    </citation>
    <scope>NUCLEOTIDE SEQUENCE [LARGE SCALE GENOMIC DNA]</scope>
    <source>
        <strain evidence="4">cv. AL8/78</strain>
    </source>
</reference>
<feature type="transmembrane region" description="Helical" evidence="2">
    <location>
        <begin position="135"/>
        <end position="161"/>
    </location>
</feature>
<reference evidence="3" key="3">
    <citation type="journal article" date="2017" name="Nature">
        <title>Genome sequence of the progenitor of the wheat D genome Aegilops tauschii.</title>
        <authorList>
            <person name="Luo M.C."/>
            <person name="Gu Y.Q."/>
            <person name="Puiu D."/>
            <person name="Wang H."/>
            <person name="Twardziok S.O."/>
            <person name="Deal K.R."/>
            <person name="Huo N."/>
            <person name="Zhu T."/>
            <person name="Wang L."/>
            <person name="Wang Y."/>
            <person name="McGuire P.E."/>
            <person name="Liu S."/>
            <person name="Long H."/>
            <person name="Ramasamy R.K."/>
            <person name="Rodriguez J.C."/>
            <person name="Van S.L."/>
            <person name="Yuan L."/>
            <person name="Wang Z."/>
            <person name="Xia Z."/>
            <person name="Xiao L."/>
            <person name="Anderson O.D."/>
            <person name="Ouyang S."/>
            <person name="Liang Y."/>
            <person name="Zimin A.V."/>
            <person name="Pertea G."/>
            <person name="Qi P."/>
            <person name="Bennetzen J.L."/>
            <person name="Dai X."/>
            <person name="Dawson M.W."/>
            <person name="Muller H.G."/>
            <person name="Kugler K."/>
            <person name="Rivarola-Duarte L."/>
            <person name="Spannagl M."/>
            <person name="Mayer K.F.X."/>
            <person name="Lu F.H."/>
            <person name="Bevan M.W."/>
            <person name="Leroy P."/>
            <person name="Li P."/>
            <person name="You F.M."/>
            <person name="Sun Q."/>
            <person name="Liu Z."/>
            <person name="Lyons E."/>
            <person name="Wicker T."/>
            <person name="Salzberg S.L."/>
            <person name="Devos K.M."/>
            <person name="Dvorak J."/>
        </authorList>
    </citation>
    <scope>NUCLEOTIDE SEQUENCE [LARGE SCALE GENOMIC DNA]</scope>
    <source>
        <strain evidence="3">cv. AL8/78</strain>
    </source>
</reference>
<evidence type="ECO:0000256" key="2">
    <source>
        <dbReference type="SAM" id="Phobius"/>
    </source>
</evidence>
<keyword evidence="2" id="KW-0812">Transmembrane</keyword>
<proteinExistence type="predicted"/>
<dbReference type="EnsemblPlants" id="AET1Gv20754700.3">
    <property type="protein sequence ID" value="AET1Gv20754700.3"/>
    <property type="gene ID" value="AET1Gv20754700"/>
</dbReference>